<organism evidence="17 19">
    <name type="scientific">Adineta steineri</name>
    <dbReference type="NCBI Taxonomy" id="433720"/>
    <lineage>
        <taxon>Eukaryota</taxon>
        <taxon>Metazoa</taxon>
        <taxon>Spiralia</taxon>
        <taxon>Gnathifera</taxon>
        <taxon>Rotifera</taxon>
        <taxon>Eurotatoria</taxon>
        <taxon>Bdelloidea</taxon>
        <taxon>Adinetida</taxon>
        <taxon>Adinetidae</taxon>
        <taxon>Adineta</taxon>
    </lineage>
</organism>
<dbReference type="CDD" id="cd23809">
    <property type="entry name" value="UBCc_UBE2Z"/>
    <property type="match status" value="1"/>
</dbReference>
<evidence type="ECO:0000256" key="9">
    <source>
        <dbReference type="ARBA" id="ARBA00022840"/>
    </source>
</evidence>
<evidence type="ECO:0000256" key="14">
    <source>
        <dbReference type="ARBA" id="ARBA00042401"/>
    </source>
</evidence>
<dbReference type="EC" id="2.3.2.23" evidence="3"/>
<dbReference type="PANTHER" id="PTHR46116:SF26">
    <property type="entry name" value="UBIQUITIN-CONJUGATING ENZYME E2 Z"/>
    <property type="match status" value="1"/>
</dbReference>
<dbReference type="GO" id="GO:0005634">
    <property type="term" value="C:nucleus"/>
    <property type="evidence" value="ECO:0007669"/>
    <property type="project" value="UniProtKB-SubCell"/>
</dbReference>
<keyword evidence="8" id="KW-0833">Ubl conjugation pathway</keyword>
<keyword evidence="7" id="KW-0547">Nucleotide-binding</keyword>
<keyword evidence="9" id="KW-0067">ATP-binding</keyword>
<dbReference type="GO" id="GO:0005524">
    <property type="term" value="F:ATP binding"/>
    <property type="evidence" value="ECO:0007669"/>
    <property type="project" value="UniProtKB-KW"/>
</dbReference>
<dbReference type="AlphaFoldDB" id="A0A815FN38"/>
<dbReference type="EMBL" id="CAJNOM010000212">
    <property type="protein sequence ID" value="CAF1235897.1"/>
    <property type="molecule type" value="Genomic_DNA"/>
</dbReference>
<evidence type="ECO:0000256" key="7">
    <source>
        <dbReference type="ARBA" id="ARBA00022741"/>
    </source>
</evidence>
<evidence type="ECO:0000313" key="18">
    <source>
        <dbReference type="Proteomes" id="UP000663832"/>
    </source>
</evidence>
<keyword evidence="4" id="KW-0963">Cytoplasm</keyword>
<evidence type="ECO:0000313" key="19">
    <source>
        <dbReference type="Proteomes" id="UP000663877"/>
    </source>
</evidence>
<evidence type="ECO:0000256" key="3">
    <source>
        <dbReference type="ARBA" id="ARBA00012486"/>
    </source>
</evidence>
<dbReference type="GO" id="GO:0005737">
    <property type="term" value="C:cytoplasm"/>
    <property type="evidence" value="ECO:0007669"/>
    <property type="project" value="UniProtKB-SubCell"/>
</dbReference>
<dbReference type="Proteomes" id="UP000663832">
    <property type="component" value="Unassembled WGS sequence"/>
</dbReference>
<gene>
    <name evidence="17" type="ORF">BJG266_LOCUS33359</name>
    <name evidence="16" type="ORF">QVE165_LOCUS27695</name>
</gene>
<name>A0A815FN38_9BILA</name>
<reference evidence="17" key="1">
    <citation type="submission" date="2021-02" db="EMBL/GenBank/DDBJ databases">
        <authorList>
            <person name="Nowell W R."/>
        </authorList>
    </citation>
    <scope>NUCLEOTIDE SEQUENCE</scope>
</reference>
<feature type="domain" description="UBC core" evidence="15">
    <location>
        <begin position="149"/>
        <end position="303"/>
    </location>
</feature>
<dbReference type="EMBL" id="CAJNOI010000635">
    <property type="protein sequence ID" value="CAF1321235.1"/>
    <property type="molecule type" value="Genomic_DNA"/>
</dbReference>
<evidence type="ECO:0000313" key="17">
    <source>
        <dbReference type="EMBL" id="CAF1321235.1"/>
    </source>
</evidence>
<dbReference type="InterPro" id="IPR016135">
    <property type="entry name" value="UBQ-conjugating_enzyme/RWD"/>
</dbReference>
<evidence type="ECO:0000256" key="2">
    <source>
        <dbReference type="ARBA" id="ARBA00004496"/>
    </source>
</evidence>
<evidence type="ECO:0000313" key="16">
    <source>
        <dbReference type="EMBL" id="CAF1235897.1"/>
    </source>
</evidence>
<evidence type="ECO:0000256" key="11">
    <source>
        <dbReference type="ARBA" id="ARBA00039894"/>
    </source>
</evidence>
<dbReference type="GO" id="GO:0043066">
    <property type="term" value="P:negative regulation of apoptotic process"/>
    <property type="evidence" value="ECO:0007669"/>
    <property type="project" value="TreeGrafter"/>
</dbReference>
<dbReference type="Gene3D" id="3.10.110.10">
    <property type="entry name" value="Ubiquitin Conjugating Enzyme"/>
    <property type="match status" value="1"/>
</dbReference>
<dbReference type="GO" id="GO:0004869">
    <property type="term" value="F:cysteine-type endopeptidase inhibitor activity"/>
    <property type="evidence" value="ECO:0007669"/>
    <property type="project" value="TreeGrafter"/>
</dbReference>
<evidence type="ECO:0000256" key="1">
    <source>
        <dbReference type="ARBA" id="ARBA00004123"/>
    </source>
</evidence>
<comment type="subcellular location">
    <subcellularLocation>
        <location evidence="2">Cytoplasm</location>
    </subcellularLocation>
    <subcellularLocation>
        <location evidence="1">Nucleus</location>
    </subcellularLocation>
</comment>
<keyword evidence="6" id="KW-0053">Apoptosis</keyword>
<evidence type="ECO:0000256" key="6">
    <source>
        <dbReference type="ARBA" id="ARBA00022703"/>
    </source>
</evidence>
<dbReference type="PANTHER" id="PTHR46116">
    <property type="entry name" value="(E3-INDEPENDENT) E2 UBIQUITIN-CONJUGATING ENZYME"/>
    <property type="match status" value="1"/>
</dbReference>
<evidence type="ECO:0000256" key="12">
    <source>
        <dbReference type="ARBA" id="ARBA00041798"/>
    </source>
</evidence>
<evidence type="ECO:0000259" key="15">
    <source>
        <dbReference type="PROSITE" id="PS50127"/>
    </source>
</evidence>
<dbReference type="Pfam" id="PF00179">
    <property type="entry name" value="UQ_con"/>
    <property type="match status" value="1"/>
</dbReference>
<dbReference type="Proteomes" id="UP000663877">
    <property type="component" value="Unassembled WGS sequence"/>
</dbReference>
<dbReference type="SMART" id="SM00212">
    <property type="entry name" value="UBCc"/>
    <property type="match status" value="1"/>
</dbReference>
<dbReference type="SUPFAM" id="SSF54495">
    <property type="entry name" value="UBC-like"/>
    <property type="match status" value="1"/>
</dbReference>
<protein>
    <recommendedName>
        <fullName evidence="11">Ubiquitin-conjugating enzyme E2 Z</fullName>
        <ecNumber evidence="3">2.3.2.23</ecNumber>
    </recommendedName>
    <alternativeName>
        <fullName evidence="12">E2 ubiquitin-conjugating enzyme Z</fullName>
    </alternativeName>
    <alternativeName>
        <fullName evidence="14">Ubiquitin carrier protein Z</fullName>
    </alternativeName>
    <alternativeName>
        <fullName evidence="13">Ubiquitin-protein ligase Z</fullName>
    </alternativeName>
</protein>
<dbReference type="OrthoDB" id="47801at2759"/>
<evidence type="ECO:0000256" key="5">
    <source>
        <dbReference type="ARBA" id="ARBA00022679"/>
    </source>
</evidence>
<dbReference type="InterPro" id="IPR000608">
    <property type="entry name" value="UBC"/>
</dbReference>
<evidence type="ECO:0000256" key="10">
    <source>
        <dbReference type="ARBA" id="ARBA00023242"/>
    </source>
</evidence>
<dbReference type="PROSITE" id="PS50127">
    <property type="entry name" value="UBC_2"/>
    <property type="match status" value="1"/>
</dbReference>
<accession>A0A815FN38</accession>
<keyword evidence="10" id="KW-0539">Nucleus</keyword>
<evidence type="ECO:0000256" key="13">
    <source>
        <dbReference type="ARBA" id="ARBA00042316"/>
    </source>
</evidence>
<keyword evidence="18" id="KW-1185">Reference proteome</keyword>
<dbReference type="GO" id="GO:0006915">
    <property type="term" value="P:apoptotic process"/>
    <property type="evidence" value="ECO:0007669"/>
    <property type="project" value="UniProtKB-KW"/>
</dbReference>
<comment type="caution">
    <text evidence="17">The sequence shown here is derived from an EMBL/GenBank/DDBJ whole genome shotgun (WGS) entry which is preliminary data.</text>
</comment>
<dbReference type="GO" id="GO:0061631">
    <property type="term" value="F:ubiquitin conjugating enzyme activity"/>
    <property type="evidence" value="ECO:0007669"/>
    <property type="project" value="UniProtKB-EC"/>
</dbReference>
<dbReference type="FunFam" id="3.10.110.10:FF:000046">
    <property type="entry name" value="Ubiquitin-conjugating enzyme E2 Z"/>
    <property type="match status" value="1"/>
</dbReference>
<sequence length="389" mass="44123">MEQVPESSSQTLIINNNGGSTYSAGGELVNNLASLTINSDITPQPTNDQLFQDYSTTELGDIHVPEYDIARTHTRTRRVDTHTRTRRVDTHARTRRIGTHARTRRIGTHTRRDGYKRRAVPTHVCSTNMANEWDPLTFSDWDIQMPTAVCITRIKCDISNIFKDPPPGIFISPDSDNLTKIHALVIGPSDTPYQGGFFYFFTRCPPKYPFEPPRCRLMTTGNNTVRFNPNIYANGKVCLSILGTSTGPSWIPALDLSSVLILIQSLMSQNPYHDEPGFEQERVAGASNAYNEIIKHETLRVAVCEMLENQNSCPKELYERICEQFFKFYDYYVQVCTENMSRDGETMQDPFNESRGQFQYGSILARLNNLRATLENNGNEGVGNDHMEQ</sequence>
<keyword evidence="5" id="KW-0808">Transferase</keyword>
<evidence type="ECO:0000256" key="8">
    <source>
        <dbReference type="ARBA" id="ARBA00022786"/>
    </source>
</evidence>
<evidence type="ECO:0000256" key="4">
    <source>
        <dbReference type="ARBA" id="ARBA00022490"/>
    </source>
</evidence>
<proteinExistence type="predicted"/>